<dbReference type="CDD" id="cd02440">
    <property type="entry name" value="AdoMet_MTases"/>
    <property type="match status" value="1"/>
</dbReference>
<dbReference type="OrthoDB" id="9791837at2"/>
<evidence type="ECO:0000256" key="3">
    <source>
        <dbReference type="ARBA" id="ARBA00022691"/>
    </source>
</evidence>
<dbReference type="Proteomes" id="UP000009102">
    <property type="component" value="Chromosome"/>
</dbReference>
<dbReference type="STRING" id="555778.Hneap_2281"/>
<sequence>MSLPGQENEARIIGSWQRNADPWIAVLQERRIESRRITDQAIIDRILAHKPGSVLDIGCGEGWLLRALKQTGINAVGVDAVPRLVEAARGAGSADAHCLTYADLARGALPGRFDAVVCNFSLLGEQSVDALMAAMPSLLQPGGVLIIQTVHPVMVCGDAPYQDGWRTGSWAGLASEVIADFAEPPPWYFRTLSGWMRLMIQHGATIKSLSEPVHPVTGQPVSVLFVCGFDSNGTEKP</sequence>
<keyword evidence="2 4" id="KW-0808">Transferase</keyword>
<accession>D0KWX5</accession>
<keyword evidence="1 4" id="KW-0489">Methyltransferase</keyword>
<reference evidence="4 5" key="1">
    <citation type="submission" date="2009-10" db="EMBL/GenBank/DDBJ databases">
        <title>Complete sequence of Halothiobacillus neapolitanus c2.</title>
        <authorList>
            <consortium name="US DOE Joint Genome Institute"/>
            <person name="Lucas S."/>
            <person name="Copeland A."/>
            <person name="Lapidus A."/>
            <person name="Glavina del Rio T."/>
            <person name="Tice H."/>
            <person name="Bruce D."/>
            <person name="Goodwin L."/>
            <person name="Pitluck S."/>
            <person name="Davenport K."/>
            <person name="Brettin T."/>
            <person name="Detter J.C."/>
            <person name="Han C."/>
            <person name="Tapia R."/>
            <person name="Larimer F."/>
            <person name="Land M."/>
            <person name="Hauser L."/>
            <person name="Kyrpides N."/>
            <person name="Mikhailova N."/>
            <person name="Kerfeld C."/>
            <person name="Cannon G."/>
            <person name="Heinhort S."/>
        </authorList>
    </citation>
    <scope>NUCLEOTIDE SEQUENCE [LARGE SCALE GENOMIC DNA]</scope>
    <source>
        <strain evidence="5">ATCC 23641 / c2</strain>
    </source>
</reference>
<dbReference type="SUPFAM" id="SSF53335">
    <property type="entry name" value="S-adenosyl-L-methionine-dependent methyltransferases"/>
    <property type="match status" value="1"/>
</dbReference>
<dbReference type="HOGENOM" id="CLU_049749_1_1_6"/>
<organism evidence="4 5">
    <name type="scientific">Halothiobacillus neapolitanus (strain ATCC 23641 / DSM 15147 / CIP 104769 / NCIMB 8539 / c2)</name>
    <name type="common">Thiobacillus neapolitanus</name>
    <dbReference type="NCBI Taxonomy" id="555778"/>
    <lineage>
        <taxon>Bacteria</taxon>
        <taxon>Pseudomonadati</taxon>
        <taxon>Pseudomonadota</taxon>
        <taxon>Gammaproteobacteria</taxon>
        <taxon>Chromatiales</taxon>
        <taxon>Halothiobacillaceae</taxon>
        <taxon>Halothiobacillus</taxon>
    </lineage>
</organism>
<dbReference type="Gene3D" id="3.40.50.150">
    <property type="entry name" value="Vaccinia Virus protein VP39"/>
    <property type="match status" value="1"/>
</dbReference>
<protein>
    <submittedName>
        <fullName evidence="4">Methyltransferase type 11</fullName>
    </submittedName>
</protein>
<dbReference type="InterPro" id="IPR029063">
    <property type="entry name" value="SAM-dependent_MTases_sf"/>
</dbReference>
<evidence type="ECO:0000256" key="2">
    <source>
        <dbReference type="ARBA" id="ARBA00022679"/>
    </source>
</evidence>
<gene>
    <name evidence="4" type="ordered locus">Hneap_2281</name>
</gene>
<proteinExistence type="predicted"/>
<dbReference type="AlphaFoldDB" id="D0KWX5"/>
<dbReference type="GO" id="GO:0032259">
    <property type="term" value="P:methylation"/>
    <property type="evidence" value="ECO:0007669"/>
    <property type="project" value="UniProtKB-KW"/>
</dbReference>
<evidence type="ECO:0000313" key="5">
    <source>
        <dbReference type="Proteomes" id="UP000009102"/>
    </source>
</evidence>
<dbReference type="GO" id="GO:0008168">
    <property type="term" value="F:methyltransferase activity"/>
    <property type="evidence" value="ECO:0007669"/>
    <property type="project" value="UniProtKB-KW"/>
</dbReference>
<keyword evidence="3" id="KW-0949">S-adenosyl-L-methionine</keyword>
<dbReference type="KEGG" id="hna:Hneap_2281"/>
<evidence type="ECO:0000256" key="1">
    <source>
        <dbReference type="ARBA" id="ARBA00022603"/>
    </source>
</evidence>
<name>D0KWX5_HALNC</name>
<dbReference type="EMBL" id="CP001801">
    <property type="protein sequence ID" value="ACX97095.1"/>
    <property type="molecule type" value="Genomic_DNA"/>
</dbReference>
<keyword evidence="5" id="KW-1185">Reference proteome</keyword>
<dbReference type="eggNOG" id="COG2227">
    <property type="taxonomic scope" value="Bacteria"/>
</dbReference>
<dbReference type="RefSeq" id="WP_012825126.1">
    <property type="nucleotide sequence ID" value="NC_013422.1"/>
</dbReference>
<evidence type="ECO:0000313" key="4">
    <source>
        <dbReference type="EMBL" id="ACX97095.1"/>
    </source>
</evidence>
<dbReference type="PANTHER" id="PTHR43464:SF19">
    <property type="entry name" value="UBIQUINONE BIOSYNTHESIS O-METHYLTRANSFERASE, MITOCHONDRIAL"/>
    <property type="match status" value="1"/>
</dbReference>
<dbReference type="Pfam" id="PF13489">
    <property type="entry name" value="Methyltransf_23"/>
    <property type="match status" value="1"/>
</dbReference>
<dbReference type="PANTHER" id="PTHR43464">
    <property type="entry name" value="METHYLTRANSFERASE"/>
    <property type="match status" value="1"/>
</dbReference>